<dbReference type="AlphaFoldDB" id="K8F2L6"/>
<dbReference type="Proteomes" id="UP000198341">
    <property type="component" value="Chromosome 7"/>
</dbReference>
<proteinExistence type="predicted"/>
<accession>K8F2L6</accession>
<organism evidence="1 2">
    <name type="scientific">Bathycoccus prasinos</name>
    <dbReference type="NCBI Taxonomy" id="41875"/>
    <lineage>
        <taxon>Eukaryota</taxon>
        <taxon>Viridiplantae</taxon>
        <taxon>Chlorophyta</taxon>
        <taxon>Mamiellophyceae</taxon>
        <taxon>Mamiellales</taxon>
        <taxon>Bathycoccaceae</taxon>
        <taxon>Bathycoccus</taxon>
    </lineage>
</organism>
<protein>
    <submittedName>
        <fullName evidence="1">Uncharacterized protein</fullName>
    </submittedName>
</protein>
<sequence>MIASKSIDSKKREILTRTRRRYIFQNAFKNDRNAFLEVVLRGNGAIAEEELNINVSQDICNGSGRVSLNLTPGWMPRANLDKNFDNNCSPADLASQASNVASDWEVSVSKDVTILDQAMKVVADLPLNKKAARVAVTTNVDKLGDVTLNLVQRGNTNHLRDNQAVNSNVCSVAFALPLKEVIDNDSISADVSYDVLSNDAKVRAYYNNGDVNVKLQSVYNTKSNSANSMAVLTYTTDDIKASVSADPDMNGELRVSKDRYSVRCPYNKSGVNTDDIQLRVDWSQDL</sequence>
<evidence type="ECO:0000313" key="2">
    <source>
        <dbReference type="Proteomes" id="UP000198341"/>
    </source>
</evidence>
<dbReference type="RefSeq" id="XP_007512217.1">
    <property type="nucleotide sequence ID" value="XM_007512155.1"/>
</dbReference>
<dbReference type="OrthoDB" id="494972at2759"/>
<gene>
    <name evidence="1" type="ORF">Bathy07g02130</name>
</gene>
<dbReference type="GeneID" id="19014702"/>
<dbReference type="EMBL" id="FO082272">
    <property type="protein sequence ID" value="CCO66305.1"/>
    <property type="molecule type" value="Genomic_DNA"/>
</dbReference>
<reference evidence="1 2" key="1">
    <citation type="submission" date="2011-10" db="EMBL/GenBank/DDBJ databases">
        <authorList>
            <person name="Genoscope - CEA"/>
        </authorList>
    </citation>
    <scope>NUCLEOTIDE SEQUENCE [LARGE SCALE GENOMIC DNA]</scope>
    <source>
        <strain evidence="1 2">RCC 1105</strain>
    </source>
</reference>
<name>K8F2L6_9CHLO</name>
<dbReference type="KEGG" id="bpg:Bathy07g02130"/>
<keyword evidence="2" id="KW-1185">Reference proteome</keyword>
<evidence type="ECO:0000313" key="1">
    <source>
        <dbReference type="EMBL" id="CCO66305.1"/>
    </source>
</evidence>